<keyword evidence="9" id="KW-1185">Reference proteome</keyword>
<feature type="region of interest" description="Disordered" evidence="7">
    <location>
        <begin position="407"/>
        <end position="583"/>
    </location>
</feature>
<comment type="caution">
    <text evidence="8">The sequence shown here is derived from an EMBL/GenBank/DDBJ whole genome shotgun (WGS) entry which is preliminary data.</text>
</comment>
<dbReference type="InterPro" id="IPR013126">
    <property type="entry name" value="Hsp_70_fam"/>
</dbReference>
<feature type="compositionally biased region" description="Low complexity" evidence="7">
    <location>
        <begin position="467"/>
        <end position="507"/>
    </location>
</feature>
<evidence type="ECO:0000256" key="1">
    <source>
        <dbReference type="ARBA" id="ARBA00007381"/>
    </source>
</evidence>
<dbReference type="Proteomes" id="UP001235133">
    <property type="component" value="Unassembled WGS sequence"/>
</dbReference>
<feature type="compositionally biased region" description="Pro residues" evidence="7">
    <location>
        <begin position="574"/>
        <end position="583"/>
    </location>
</feature>
<dbReference type="InterPro" id="IPR018181">
    <property type="entry name" value="Heat_shock_70_CS"/>
</dbReference>
<protein>
    <submittedName>
        <fullName evidence="8">Hsp70 family protein</fullName>
    </submittedName>
</protein>
<evidence type="ECO:0000256" key="6">
    <source>
        <dbReference type="RuleBase" id="RU003322"/>
    </source>
</evidence>
<dbReference type="PRINTS" id="PR00301">
    <property type="entry name" value="HEATSHOCK70"/>
</dbReference>
<proteinExistence type="inferred from homology"/>
<evidence type="ECO:0000313" key="9">
    <source>
        <dbReference type="Proteomes" id="UP001235133"/>
    </source>
</evidence>
<name>A0ABU0Z4G6_9MICO</name>
<gene>
    <name evidence="8" type="ORF">Q9R08_10560</name>
</gene>
<organism evidence="8 9">
    <name type="scientific">Microbacterium psychrotolerans</name>
    <dbReference type="NCBI Taxonomy" id="3068321"/>
    <lineage>
        <taxon>Bacteria</taxon>
        <taxon>Bacillati</taxon>
        <taxon>Actinomycetota</taxon>
        <taxon>Actinomycetes</taxon>
        <taxon>Micrococcales</taxon>
        <taxon>Microbacteriaceae</taxon>
        <taxon>Microbacterium</taxon>
    </lineage>
</organism>
<dbReference type="Gene3D" id="3.90.640.10">
    <property type="entry name" value="Actin, Chain A, domain 4"/>
    <property type="match status" value="1"/>
</dbReference>
<evidence type="ECO:0000313" key="8">
    <source>
        <dbReference type="EMBL" id="MDQ7878416.1"/>
    </source>
</evidence>
<keyword evidence="3 6" id="KW-0067">ATP-binding</keyword>
<keyword evidence="2 6" id="KW-0547">Nucleotide-binding</keyword>
<dbReference type="RefSeq" id="WP_308867966.1">
    <property type="nucleotide sequence ID" value="NZ_JAVFWO010000003.1"/>
</dbReference>
<feature type="compositionally biased region" description="Pro residues" evidence="7">
    <location>
        <begin position="508"/>
        <end position="536"/>
    </location>
</feature>
<reference evidence="8 9" key="1">
    <citation type="submission" date="2023-08" db="EMBL/GenBank/DDBJ databases">
        <title>Microbacterium psychrotolerans sp. nov., a psychrotolerant bacterium isolated from soil in Heilongjiang Province, China.</title>
        <authorList>
            <person name="An P."/>
            <person name="Zhao D."/>
            <person name="Xiang H."/>
        </authorList>
    </citation>
    <scope>NUCLEOTIDE SEQUENCE [LARGE SCALE GENOMIC DNA]</scope>
    <source>
        <strain evidence="8 9">QXD-8</strain>
    </source>
</reference>
<accession>A0ABU0Z4G6</accession>
<evidence type="ECO:0000256" key="7">
    <source>
        <dbReference type="SAM" id="MobiDB-lite"/>
    </source>
</evidence>
<dbReference type="InterPro" id="IPR043129">
    <property type="entry name" value="ATPase_NBD"/>
</dbReference>
<evidence type="ECO:0000256" key="4">
    <source>
        <dbReference type="ARBA" id="ARBA00023016"/>
    </source>
</evidence>
<dbReference type="EMBL" id="JAVFWO010000003">
    <property type="protein sequence ID" value="MDQ7878416.1"/>
    <property type="molecule type" value="Genomic_DNA"/>
</dbReference>
<evidence type="ECO:0000256" key="2">
    <source>
        <dbReference type="ARBA" id="ARBA00022741"/>
    </source>
</evidence>
<evidence type="ECO:0000256" key="3">
    <source>
        <dbReference type="ARBA" id="ARBA00022840"/>
    </source>
</evidence>
<sequence>MVFVAEDGDLLFGDAAERRGVGAPERLIREFKRSIGDDVPLVVGDQSIPAEQLYARTVAGVIDAVTEREGGEPAGVIITHPAMWGPHRVGTISSALAALGIRDVEFITEPEAAARHYEASRVLEPGETLAVYDLGGGTFDCVLLRKTETSFELLGEPMGLDNLGGADFDDAVVRHVLRSAEVSPEALDDSSADARVALSQLRRECVDAKEALSFDSDVVVPVLLPAGRSSVRLTRAEFEDMIDPYVTQTVDVLEDALEAADVEPEQLESVLLIGGSSRIPLVTQRISERLDRPTAIDADPKASIALGAAYTALIRAMDREIAAPGELVVYEGVSAGGLELAVPAAAGLAAPVAPVAASSAHGARHYIAISAAAALVAAAIVFGSTMTLGNGSGTFLSLSGWDPAAPAPAEVEAEAAAQVEPAADANPPETATAPEADTGSGGTVNPKAGKPKSRSDAPTSKAGPDRTTTTTTTATTKEGTSTQPAAGSSGTTPTSSGDDTPGQTTQPQPDPTTQPEPEPTTQPEPEPEPEPTTQPEPEPEQEPEPQPEPEPETTTPPADPAPEPVPADLQPAPETSPAPEIVP</sequence>
<keyword evidence="5" id="KW-0143">Chaperone</keyword>
<feature type="compositionally biased region" description="Low complexity" evidence="7">
    <location>
        <begin position="407"/>
        <end position="438"/>
    </location>
</feature>
<dbReference type="PROSITE" id="PS01036">
    <property type="entry name" value="HSP70_3"/>
    <property type="match status" value="1"/>
</dbReference>
<comment type="similarity">
    <text evidence="1 6">Belongs to the heat shock protein 70 family.</text>
</comment>
<dbReference type="Gene3D" id="3.30.420.40">
    <property type="match status" value="2"/>
</dbReference>
<evidence type="ECO:0000256" key="5">
    <source>
        <dbReference type="ARBA" id="ARBA00023186"/>
    </source>
</evidence>
<dbReference type="PANTHER" id="PTHR19375">
    <property type="entry name" value="HEAT SHOCK PROTEIN 70KDA"/>
    <property type="match status" value="1"/>
</dbReference>
<keyword evidence="4" id="KW-0346">Stress response</keyword>
<dbReference type="Pfam" id="PF00012">
    <property type="entry name" value="HSP70"/>
    <property type="match status" value="1"/>
</dbReference>
<feature type="compositionally biased region" description="Acidic residues" evidence="7">
    <location>
        <begin position="537"/>
        <end position="551"/>
    </location>
</feature>
<dbReference type="SUPFAM" id="SSF53067">
    <property type="entry name" value="Actin-like ATPase domain"/>
    <property type="match status" value="2"/>
</dbReference>